<feature type="transmembrane region" description="Helical" evidence="6">
    <location>
        <begin position="202"/>
        <end position="221"/>
    </location>
</feature>
<feature type="transmembrane region" description="Helical" evidence="6">
    <location>
        <begin position="227"/>
        <end position="249"/>
    </location>
</feature>
<evidence type="ECO:0000313" key="8">
    <source>
        <dbReference type="Proteomes" id="UP000283530"/>
    </source>
</evidence>
<dbReference type="PANTHER" id="PTHR31113">
    <property type="entry name" value="UPF0496 PROTEIN 3-RELATED"/>
    <property type="match status" value="1"/>
</dbReference>
<evidence type="ECO:0000256" key="6">
    <source>
        <dbReference type="SAM" id="Phobius"/>
    </source>
</evidence>
<evidence type="ECO:0000256" key="2">
    <source>
        <dbReference type="ARBA" id="ARBA00009074"/>
    </source>
</evidence>
<dbReference type="STRING" id="337451.A0A443P128"/>
<proteinExistence type="inferred from homology"/>
<accession>A0A443P128</accession>
<evidence type="ECO:0000256" key="4">
    <source>
        <dbReference type="ARBA" id="ARBA00022989"/>
    </source>
</evidence>
<keyword evidence="5 6" id="KW-0472">Membrane</keyword>
<keyword evidence="4 6" id="KW-1133">Transmembrane helix</keyword>
<name>A0A443P128_9MAGN</name>
<dbReference type="Proteomes" id="UP000283530">
    <property type="component" value="Unassembled WGS sequence"/>
</dbReference>
<dbReference type="OrthoDB" id="776561at2759"/>
<comment type="subcellular location">
    <subcellularLocation>
        <location evidence="1">Membrane</location>
    </subcellularLocation>
</comment>
<protein>
    <submittedName>
        <fullName evidence="7">UPF0496-like protein</fullName>
    </submittedName>
</protein>
<evidence type="ECO:0000256" key="1">
    <source>
        <dbReference type="ARBA" id="ARBA00004370"/>
    </source>
</evidence>
<organism evidence="7 8">
    <name type="scientific">Cinnamomum micranthum f. kanehirae</name>
    <dbReference type="NCBI Taxonomy" id="337451"/>
    <lineage>
        <taxon>Eukaryota</taxon>
        <taxon>Viridiplantae</taxon>
        <taxon>Streptophyta</taxon>
        <taxon>Embryophyta</taxon>
        <taxon>Tracheophyta</taxon>
        <taxon>Spermatophyta</taxon>
        <taxon>Magnoliopsida</taxon>
        <taxon>Magnoliidae</taxon>
        <taxon>Laurales</taxon>
        <taxon>Lauraceae</taxon>
        <taxon>Cinnamomum</taxon>
    </lineage>
</organism>
<dbReference type="Pfam" id="PF05055">
    <property type="entry name" value="DUF677"/>
    <property type="match status" value="1"/>
</dbReference>
<reference evidence="7 8" key="1">
    <citation type="journal article" date="2019" name="Nat. Plants">
        <title>Stout camphor tree genome fills gaps in understanding of flowering plant genome evolution.</title>
        <authorList>
            <person name="Chaw S.M."/>
            <person name="Liu Y.C."/>
            <person name="Wu Y.W."/>
            <person name="Wang H.Y."/>
            <person name="Lin C.I."/>
            <person name="Wu C.S."/>
            <person name="Ke H.M."/>
            <person name="Chang L.Y."/>
            <person name="Hsu C.Y."/>
            <person name="Yang H.T."/>
            <person name="Sudianto E."/>
            <person name="Hsu M.H."/>
            <person name="Wu K.P."/>
            <person name="Wang L.N."/>
            <person name="Leebens-Mack J.H."/>
            <person name="Tsai I.J."/>
        </authorList>
    </citation>
    <scope>NUCLEOTIDE SEQUENCE [LARGE SCALE GENOMIC DNA]</scope>
    <source>
        <strain evidence="8">cv. Chaw 1501</strain>
        <tissue evidence="7">Young leaves</tissue>
    </source>
</reference>
<comment type="caution">
    <text evidence="7">The sequence shown here is derived from an EMBL/GenBank/DDBJ whole genome shotgun (WGS) entry which is preliminary data.</text>
</comment>
<evidence type="ECO:0000256" key="5">
    <source>
        <dbReference type="ARBA" id="ARBA00023136"/>
    </source>
</evidence>
<dbReference type="PANTHER" id="PTHR31113:SF20">
    <property type="entry name" value="UPF0496 PROTEIN 2-RELATED"/>
    <property type="match status" value="1"/>
</dbReference>
<dbReference type="AlphaFoldDB" id="A0A443P128"/>
<dbReference type="EMBL" id="QPKB01000005">
    <property type="protein sequence ID" value="RWR84498.1"/>
    <property type="molecule type" value="Genomic_DNA"/>
</dbReference>
<evidence type="ECO:0000313" key="7">
    <source>
        <dbReference type="EMBL" id="RWR84498.1"/>
    </source>
</evidence>
<comment type="similarity">
    <text evidence="2">Belongs to the UPF0496 family.</text>
</comment>
<dbReference type="GO" id="GO:0016020">
    <property type="term" value="C:membrane"/>
    <property type="evidence" value="ECO:0007669"/>
    <property type="project" value="UniProtKB-SubCell"/>
</dbReference>
<sequence>MKYYKMLCSSLMPLQQLPEERDITTMFSKSNVNEEYMQAFRTKSYLDMWSKAQSQIQRREEECHSSSPFPPCFHLSDFLLEPQQETLLAMIDDSQPHTLVVDDFNGSLEACRICDFLLHCITQMRTNYHIIQTVLQHTKQAKGNYTDEQCQFITEAFMSFAKLKNPLSGSSSVDFQQTHDLYGSMLKKLMSTRRKLKRKVKIINVCKKATGLSLVAGYGALTALTIVLAHTFIGLVATPTVIGYANPFLKYKFVNIKKFKERSLVRLAQLDAAGKGAYILDRDFDTISRLTTRLCDEINHNKAIVEMCLGTGNNSLLKEVVKELRNNESCFLEHLDELEEHLYLCFLTINKARRLVIKEMAVNHQHSS</sequence>
<dbReference type="InterPro" id="IPR007749">
    <property type="entry name" value="DUF677"/>
</dbReference>
<gene>
    <name evidence="7" type="ORF">CKAN_01331400</name>
</gene>
<keyword evidence="3 6" id="KW-0812">Transmembrane</keyword>
<evidence type="ECO:0000256" key="3">
    <source>
        <dbReference type="ARBA" id="ARBA00022692"/>
    </source>
</evidence>
<keyword evidence="8" id="KW-1185">Reference proteome</keyword>